<dbReference type="Proteomes" id="UP000325440">
    <property type="component" value="Unassembled WGS sequence"/>
</dbReference>
<proteinExistence type="predicted"/>
<evidence type="ECO:0000313" key="2">
    <source>
        <dbReference type="Proteomes" id="UP000325440"/>
    </source>
</evidence>
<organism evidence="1 2">
    <name type="scientific">Cinara cedri</name>
    <dbReference type="NCBI Taxonomy" id="506608"/>
    <lineage>
        <taxon>Eukaryota</taxon>
        <taxon>Metazoa</taxon>
        <taxon>Ecdysozoa</taxon>
        <taxon>Arthropoda</taxon>
        <taxon>Hexapoda</taxon>
        <taxon>Insecta</taxon>
        <taxon>Pterygota</taxon>
        <taxon>Neoptera</taxon>
        <taxon>Paraneoptera</taxon>
        <taxon>Hemiptera</taxon>
        <taxon>Sternorrhyncha</taxon>
        <taxon>Aphidomorpha</taxon>
        <taxon>Aphidoidea</taxon>
        <taxon>Aphididae</taxon>
        <taxon>Lachninae</taxon>
        <taxon>Cinara</taxon>
    </lineage>
</organism>
<gene>
    <name evidence="1" type="ORF">CINCED_3A016789</name>
</gene>
<dbReference type="EMBL" id="CABPRJ010001894">
    <property type="protein sequence ID" value="VVC39254.1"/>
    <property type="molecule type" value="Genomic_DNA"/>
</dbReference>
<protein>
    <submittedName>
        <fullName evidence="1">Uncharacterized protein</fullName>
    </submittedName>
</protein>
<keyword evidence="2" id="KW-1185">Reference proteome</keyword>
<sequence>MHKSGLRKNALSEIVAMAPKAIGTFYRGTIIRHPYWPQTTVRWRLRDFNIFQH</sequence>
<dbReference type="AlphaFoldDB" id="A0A5E4N3K9"/>
<evidence type="ECO:0000313" key="1">
    <source>
        <dbReference type="EMBL" id="VVC39254.1"/>
    </source>
</evidence>
<accession>A0A5E4N3K9</accession>
<reference evidence="1 2" key="1">
    <citation type="submission" date="2019-08" db="EMBL/GenBank/DDBJ databases">
        <authorList>
            <person name="Alioto T."/>
            <person name="Alioto T."/>
            <person name="Gomez Garrido J."/>
        </authorList>
    </citation>
    <scope>NUCLEOTIDE SEQUENCE [LARGE SCALE GENOMIC DNA]</scope>
</reference>
<name>A0A5E4N3K9_9HEMI</name>